<dbReference type="EMBL" id="LSTQ01000004">
    <property type="protein sequence ID" value="OAH31587.1"/>
    <property type="molecule type" value="Genomic_DNA"/>
</dbReference>
<keyword evidence="2" id="KW-0732">Signal</keyword>
<evidence type="ECO:0000313" key="4">
    <source>
        <dbReference type="Proteomes" id="UP000076947"/>
    </source>
</evidence>
<keyword evidence="4" id="KW-1185">Reference proteome</keyword>
<evidence type="ECO:0008006" key="5">
    <source>
        <dbReference type="Google" id="ProtNLM"/>
    </source>
</evidence>
<sequence length="67" mass="7512">MNIQAIIASILAAITGFAGGVAPASSIPNIPIISDLIDDWDDLWDDDDDWDDDWDDDDDDWDDDWDD</sequence>
<comment type="caution">
    <text evidence="3">The sequence shown here is derived from an EMBL/GenBank/DDBJ whole genome shotgun (WGS) entry which is preliminary data.</text>
</comment>
<evidence type="ECO:0000256" key="2">
    <source>
        <dbReference type="SAM" id="SignalP"/>
    </source>
</evidence>
<protein>
    <recommendedName>
        <fullName evidence="5">DNA primase</fullName>
    </recommendedName>
</protein>
<dbReference type="Proteomes" id="UP000076947">
    <property type="component" value="Unassembled WGS sequence"/>
</dbReference>
<feature type="region of interest" description="Disordered" evidence="1">
    <location>
        <begin position="47"/>
        <end position="67"/>
    </location>
</feature>
<gene>
    <name evidence="3" type="ORF">AYJ05_08440</name>
</gene>
<evidence type="ECO:0000313" key="3">
    <source>
        <dbReference type="EMBL" id="OAH31587.1"/>
    </source>
</evidence>
<accession>A0A177IRQ8</accession>
<feature type="signal peptide" evidence="2">
    <location>
        <begin position="1"/>
        <end position="18"/>
    </location>
</feature>
<organism evidence="3 4">
    <name type="scientific">Corynebacterium stationis</name>
    <dbReference type="NCBI Taxonomy" id="1705"/>
    <lineage>
        <taxon>Bacteria</taxon>
        <taxon>Bacillati</taxon>
        <taxon>Actinomycetota</taxon>
        <taxon>Actinomycetes</taxon>
        <taxon>Mycobacteriales</taxon>
        <taxon>Corynebacteriaceae</taxon>
        <taxon>Corynebacterium</taxon>
    </lineage>
</organism>
<feature type="chain" id="PRO_5038434430" description="DNA primase" evidence="2">
    <location>
        <begin position="19"/>
        <end position="67"/>
    </location>
</feature>
<dbReference type="AlphaFoldDB" id="A0A177IRQ8"/>
<evidence type="ECO:0000256" key="1">
    <source>
        <dbReference type="SAM" id="MobiDB-lite"/>
    </source>
</evidence>
<reference evidence="4" key="1">
    <citation type="submission" date="2016-02" db="EMBL/GenBank/DDBJ databases">
        <authorList>
            <person name="Kaur G."/>
            <person name="Nair G.R."/>
            <person name="Mayilraj S."/>
        </authorList>
    </citation>
    <scope>NUCLEOTIDE SEQUENCE [LARGE SCALE GENOMIC DNA]</scope>
    <source>
        <strain evidence="4">GA-15</strain>
    </source>
</reference>
<proteinExistence type="predicted"/>
<dbReference type="RefSeq" id="WP_066837753.1">
    <property type="nucleotide sequence ID" value="NZ_CAJFGC010000321.1"/>
</dbReference>
<name>A0A177IRQ8_9CORY</name>